<feature type="region of interest" description="Disordered" evidence="1">
    <location>
        <begin position="35"/>
        <end position="126"/>
    </location>
</feature>
<feature type="compositionally biased region" description="Basic and acidic residues" evidence="1">
    <location>
        <begin position="314"/>
        <end position="332"/>
    </location>
</feature>
<evidence type="ECO:0000313" key="3">
    <source>
        <dbReference type="EMBL" id="KAH6688291.1"/>
    </source>
</evidence>
<organism evidence="3 4">
    <name type="scientific">Plectosphaerella plurivora</name>
    <dbReference type="NCBI Taxonomy" id="936078"/>
    <lineage>
        <taxon>Eukaryota</taxon>
        <taxon>Fungi</taxon>
        <taxon>Dikarya</taxon>
        <taxon>Ascomycota</taxon>
        <taxon>Pezizomycotina</taxon>
        <taxon>Sordariomycetes</taxon>
        <taxon>Hypocreomycetidae</taxon>
        <taxon>Glomerellales</taxon>
        <taxon>Plectosphaerellaceae</taxon>
        <taxon>Plectosphaerella</taxon>
    </lineage>
</organism>
<feature type="compositionally biased region" description="Low complexity" evidence="1">
    <location>
        <begin position="267"/>
        <end position="287"/>
    </location>
</feature>
<reference evidence="3" key="1">
    <citation type="journal article" date="2021" name="Nat. Commun.">
        <title>Genetic determinants of endophytism in the Arabidopsis root mycobiome.</title>
        <authorList>
            <person name="Mesny F."/>
            <person name="Miyauchi S."/>
            <person name="Thiergart T."/>
            <person name="Pickel B."/>
            <person name="Atanasova L."/>
            <person name="Karlsson M."/>
            <person name="Huettel B."/>
            <person name="Barry K.W."/>
            <person name="Haridas S."/>
            <person name="Chen C."/>
            <person name="Bauer D."/>
            <person name="Andreopoulos W."/>
            <person name="Pangilinan J."/>
            <person name="LaButti K."/>
            <person name="Riley R."/>
            <person name="Lipzen A."/>
            <person name="Clum A."/>
            <person name="Drula E."/>
            <person name="Henrissat B."/>
            <person name="Kohler A."/>
            <person name="Grigoriev I.V."/>
            <person name="Martin F.M."/>
            <person name="Hacquard S."/>
        </authorList>
    </citation>
    <scope>NUCLEOTIDE SEQUENCE</scope>
    <source>
        <strain evidence="3">MPI-SDFR-AT-0117</strain>
    </source>
</reference>
<feature type="compositionally biased region" description="Basic and acidic residues" evidence="1">
    <location>
        <begin position="53"/>
        <end position="77"/>
    </location>
</feature>
<gene>
    <name evidence="3" type="ORF">F5X68DRAFT_78848</name>
</gene>
<proteinExistence type="predicted"/>
<evidence type="ECO:0000259" key="2">
    <source>
        <dbReference type="Pfam" id="PF13259"/>
    </source>
</evidence>
<dbReference type="InterPro" id="IPR053274">
    <property type="entry name" value="Fluconazole_resistance"/>
</dbReference>
<feature type="compositionally biased region" description="Polar residues" evidence="1">
    <location>
        <begin position="166"/>
        <end position="175"/>
    </location>
</feature>
<feature type="compositionally biased region" description="Basic and acidic residues" evidence="1">
    <location>
        <begin position="110"/>
        <end position="125"/>
    </location>
</feature>
<feature type="domain" description="Gag1-like clamp" evidence="2">
    <location>
        <begin position="204"/>
        <end position="410"/>
    </location>
</feature>
<evidence type="ECO:0000313" key="4">
    <source>
        <dbReference type="Proteomes" id="UP000770015"/>
    </source>
</evidence>
<dbReference type="AlphaFoldDB" id="A0A9P8VDY8"/>
<protein>
    <recommendedName>
        <fullName evidence="2">Gag1-like clamp domain-containing protein</fullName>
    </recommendedName>
</protein>
<comment type="caution">
    <text evidence="3">The sequence shown here is derived from an EMBL/GenBank/DDBJ whole genome shotgun (WGS) entry which is preliminary data.</text>
</comment>
<feature type="compositionally biased region" description="Acidic residues" evidence="1">
    <location>
        <begin position="155"/>
        <end position="165"/>
    </location>
</feature>
<evidence type="ECO:0000256" key="1">
    <source>
        <dbReference type="SAM" id="MobiDB-lite"/>
    </source>
</evidence>
<name>A0A9P8VDY8_9PEZI</name>
<sequence length="488" mass="52466">MSSNPTTTKPAPSITTKMQFSDLYKSPRSPLAKFRHSAIPPLSIPPADYDSDLLSKDKTKQKEAVKRHLQEKVRNDWDFTWPSPATTPAAAAATATATAPAPEPAQNGHTSHDAVAEASAPEHDNATAPTTTATVVASHNGLTTTPTVDDALASTDEDSEAEDGNNSDAESVYSSMSEDLAHYKPRIEWLSDLSEDEPAHPSLSPFRFDSPESVGTAVRQSAAEKQARRRRQVREESEWNEGLACFEARRNAWTSAKTMRVRPKPSSPSLSLSSLSPRRLFSRNSPPAGTSPLQQRQSHDAAAAAVAVASDGSENPKDPRPELSAQRSKESTHSAASGASARPHRIQTVLPIPPPLLPPNNPMRASITPSVYISLYEKVILHNLTPSCPVNLSDMMRACVAGWKRDGEWPPRPSAPEPTLVAIRKKKRASVGGEGARRLSIPFLGRNERTEGDDGGRRGIRNSLQRVFGMGGHGIASPTAAYGPSAMG</sequence>
<dbReference type="PANTHER" id="PTHR28065">
    <property type="entry name" value="FREQUENIN"/>
    <property type="match status" value="1"/>
</dbReference>
<feature type="region of interest" description="Disordered" evidence="1">
    <location>
        <begin position="154"/>
        <end position="175"/>
    </location>
</feature>
<feature type="region of interest" description="Disordered" evidence="1">
    <location>
        <begin position="256"/>
        <end position="345"/>
    </location>
</feature>
<dbReference type="EMBL" id="JAGSXJ010000009">
    <property type="protein sequence ID" value="KAH6688291.1"/>
    <property type="molecule type" value="Genomic_DNA"/>
</dbReference>
<keyword evidence="4" id="KW-1185">Reference proteome</keyword>
<feature type="region of interest" description="Disordered" evidence="1">
    <location>
        <begin position="195"/>
        <end position="239"/>
    </location>
</feature>
<dbReference type="Pfam" id="PF13259">
    <property type="entry name" value="clamp_Gag1-like"/>
    <property type="match status" value="1"/>
</dbReference>
<dbReference type="OrthoDB" id="5422958at2759"/>
<dbReference type="InterPro" id="IPR025124">
    <property type="entry name" value="Gag1-like_clamp"/>
</dbReference>
<accession>A0A9P8VDY8</accession>
<dbReference type="Proteomes" id="UP000770015">
    <property type="component" value="Unassembled WGS sequence"/>
</dbReference>
<dbReference type="PANTHER" id="PTHR28065:SF1">
    <property type="entry name" value="DUF4050 DOMAIN-CONTAINING PROTEIN"/>
    <property type="match status" value="1"/>
</dbReference>
<feature type="compositionally biased region" description="Low complexity" evidence="1">
    <location>
        <begin position="84"/>
        <end position="100"/>
    </location>
</feature>